<protein>
    <submittedName>
        <fullName evidence="1">Uncharacterized protein</fullName>
    </submittedName>
</protein>
<dbReference type="EMBL" id="JABFDN010000001">
    <property type="protein sequence ID" value="NPU63716.1"/>
    <property type="molecule type" value="Genomic_DNA"/>
</dbReference>
<comment type="caution">
    <text evidence="1">The sequence shown here is derived from an EMBL/GenBank/DDBJ whole genome shotgun (WGS) entry which is preliminary data.</text>
</comment>
<accession>A0ABX2C612</accession>
<proteinExistence type="predicted"/>
<organism evidence="1 2">
    <name type="scientific">Bradyrhizobium aeschynomenes</name>
    <dbReference type="NCBI Taxonomy" id="2734909"/>
    <lineage>
        <taxon>Bacteria</taxon>
        <taxon>Pseudomonadati</taxon>
        <taxon>Pseudomonadota</taxon>
        <taxon>Alphaproteobacteria</taxon>
        <taxon>Hyphomicrobiales</taxon>
        <taxon>Nitrobacteraceae</taxon>
        <taxon>Bradyrhizobium</taxon>
    </lineage>
</organism>
<dbReference type="RefSeq" id="WP_172108407.1">
    <property type="nucleotide sequence ID" value="NZ_JABFDN010000001.1"/>
</dbReference>
<reference evidence="1" key="1">
    <citation type="submission" date="2020-05" db="EMBL/GenBank/DDBJ databases">
        <title>Nod-independent and nitrogen-fixing Bradyrhizobium aeschynomene sp. nov. isolated from nodules of Aeschynomene indica.</title>
        <authorList>
            <person name="Zhang Z."/>
        </authorList>
    </citation>
    <scope>NUCLEOTIDE SEQUENCE</scope>
    <source>
        <strain evidence="1">83012</strain>
    </source>
</reference>
<dbReference type="Proteomes" id="UP000886476">
    <property type="component" value="Unassembled WGS sequence"/>
</dbReference>
<sequence length="213" mass="23697">MSAPLGRSNQGMNFPNLTCPMSPVISDLQDIPTDLDVNYEEGCWYIRIPIALSEDGRWLTSIDVGYQESDGESPCDGIAPIDFYSFGYEIHLFDQQDGVSYLTMNPLEARCAIPPEMRQLVIDITCACYLKLIAECDPSYIFRVTWLSEPGKGALKKHDQATETLCQSGYAVIKEGTDQYGCKFWLLGKSDEDHSHLERVAGNEAVGADHEPS</sequence>
<evidence type="ECO:0000313" key="1">
    <source>
        <dbReference type="EMBL" id="NPU63716.1"/>
    </source>
</evidence>
<name>A0ABX2C612_9BRAD</name>
<keyword evidence="2" id="KW-1185">Reference proteome</keyword>
<evidence type="ECO:0000313" key="2">
    <source>
        <dbReference type="Proteomes" id="UP000886476"/>
    </source>
</evidence>
<gene>
    <name evidence="1" type="ORF">HL667_01755</name>
</gene>